<evidence type="ECO:0008006" key="4">
    <source>
        <dbReference type="Google" id="ProtNLM"/>
    </source>
</evidence>
<feature type="transmembrane region" description="Helical" evidence="1">
    <location>
        <begin position="87"/>
        <end position="109"/>
    </location>
</feature>
<keyword evidence="1" id="KW-0812">Transmembrane</keyword>
<comment type="caution">
    <text evidence="2">The sequence shown here is derived from an EMBL/GenBank/DDBJ whole genome shotgun (WGS) entry which is preliminary data.</text>
</comment>
<dbReference type="EMBL" id="MCOG01000070">
    <property type="protein sequence ID" value="ORY57324.1"/>
    <property type="molecule type" value="Genomic_DNA"/>
</dbReference>
<feature type="transmembrane region" description="Helical" evidence="1">
    <location>
        <begin position="180"/>
        <end position="204"/>
    </location>
</feature>
<keyword evidence="3" id="KW-1185">Reference proteome</keyword>
<proteinExistence type="predicted"/>
<keyword evidence="1" id="KW-0472">Membrane</keyword>
<evidence type="ECO:0000256" key="1">
    <source>
        <dbReference type="SAM" id="Phobius"/>
    </source>
</evidence>
<dbReference type="PROSITE" id="PS51257">
    <property type="entry name" value="PROKAR_LIPOPROTEIN"/>
    <property type="match status" value="1"/>
</dbReference>
<reference evidence="2 3" key="1">
    <citation type="submission" date="2016-08" db="EMBL/GenBank/DDBJ databases">
        <title>A Parts List for Fungal Cellulosomes Revealed by Comparative Genomics.</title>
        <authorList>
            <consortium name="DOE Joint Genome Institute"/>
            <person name="Haitjema C.H."/>
            <person name="Gilmore S.P."/>
            <person name="Henske J.K."/>
            <person name="Solomon K.V."/>
            <person name="De Groot R."/>
            <person name="Kuo A."/>
            <person name="Mondo S.J."/>
            <person name="Salamov A.A."/>
            <person name="Labutti K."/>
            <person name="Zhao Z."/>
            <person name="Chiniquy J."/>
            <person name="Barry K."/>
            <person name="Brewer H.M."/>
            <person name="Purvine S.O."/>
            <person name="Wright A.T."/>
            <person name="Boxma B."/>
            <person name="Van Alen T."/>
            <person name="Hackstein J.H."/>
            <person name="Baker S.E."/>
            <person name="Grigoriev I.V."/>
            <person name="O'Malley M.A."/>
        </authorList>
    </citation>
    <scope>NUCLEOTIDE SEQUENCE [LARGE SCALE GENOMIC DNA]</scope>
    <source>
        <strain evidence="2 3">G1</strain>
    </source>
</reference>
<feature type="transmembrane region" description="Helical" evidence="1">
    <location>
        <begin position="225"/>
        <end position="245"/>
    </location>
</feature>
<name>A0A1Y2DDZ7_9FUNG</name>
<organism evidence="2 3">
    <name type="scientific">Neocallimastix californiae</name>
    <dbReference type="NCBI Taxonomy" id="1754190"/>
    <lineage>
        <taxon>Eukaryota</taxon>
        <taxon>Fungi</taxon>
        <taxon>Fungi incertae sedis</taxon>
        <taxon>Chytridiomycota</taxon>
        <taxon>Chytridiomycota incertae sedis</taxon>
        <taxon>Neocallimastigomycetes</taxon>
        <taxon>Neocallimastigales</taxon>
        <taxon>Neocallimastigaceae</taxon>
        <taxon>Neocallimastix</taxon>
    </lineage>
</organism>
<protein>
    <recommendedName>
        <fullName evidence="4">G-protein coupled receptors family 1 profile domain-containing protein</fullName>
    </recommendedName>
</protein>
<gene>
    <name evidence="2" type="ORF">LY90DRAFT_669168</name>
</gene>
<evidence type="ECO:0000313" key="3">
    <source>
        <dbReference type="Proteomes" id="UP000193920"/>
    </source>
</evidence>
<sequence length="288" mass="34215">MIFDKLKSLPDHEKGPLQARIIMTVIIMSACVYLWYLIKCLRKYKLTKDWRFFFPLIAALFAFSNNFNDILSFIFSENSDSDCKKFIIVFKVTALLNWTPISWLQMLRLMAFTRIFYKKNVFRVITTVNVTLSLGYTVCYYFNLNNFKEKLIGDETDRFMFCSPEQKPIFNNNSSLYTTLVMYFDLFDSIFSFSVLVYTISQALENIRHFKFRHVKIKRMKEEGLVQLIILTIAKITLYPVMLYLMKEELMIVDIVWDALSVIVIICAFRLVNVKYKRIEVSEFDDDY</sequence>
<feature type="transmembrane region" description="Helical" evidence="1">
    <location>
        <begin position="20"/>
        <end position="38"/>
    </location>
</feature>
<evidence type="ECO:0000313" key="2">
    <source>
        <dbReference type="EMBL" id="ORY57324.1"/>
    </source>
</evidence>
<feature type="transmembrane region" description="Helical" evidence="1">
    <location>
        <begin position="251"/>
        <end position="272"/>
    </location>
</feature>
<feature type="transmembrane region" description="Helical" evidence="1">
    <location>
        <begin position="50"/>
        <end position="67"/>
    </location>
</feature>
<keyword evidence="1" id="KW-1133">Transmembrane helix</keyword>
<dbReference type="AlphaFoldDB" id="A0A1Y2DDZ7"/>
<accession>A0A1Y2DDZ7</accession>
<dbReference type="Proteomes" id="UP000193920">
    <property type="component" value="Unassembled WGS sequence"/>
</dbReference>
<feature type="transmembrane region" description="Helical" evidence="1">
    <location>
        <begin position="121"/>
        <end position="143"/>
    </location>
</feature>